<dbReference type="SUPFAM" id="SSF51735">
    <property type="entry name" value="NAD(P)-binding Rossmann-fold domains"/>
    <property type="match status" value="1"/>
</dbReference>
<dbReference type="InterPro" id="IPR051783">
    <property type="entry name" value="NAD(P)-dependent_oxidoreduct"/>
</dbReference>
<feature type="domain" description="NAD-dependent epimerase/dehydratase" evidence="1">
    <location>
        <begin position="51"/>
        <end position="270"/>
    </location>
</feature>
<keyword evidence="3" id="KW-1185">Reference proteome</keyword>
<sequence length="394" mass="44897">MKPKNSRRRFIKNTALLGVGLPFLCHQMLSCESKNKEENNQNVIGKKGLNILILGGTSFLGPHQIAYAISRGHSISTFTRGKTKPTIHTKVLSEVEQLIGDRASNLSALENRTWDVVIDNSGHHAEWTKKSATLLKDKVDMYVYTSSTGVYYPYLGDYISEDTKLLLTEPEGIEDEEMKMEYWYGVMKANSEADTINAFSKDRSIIIRPTYMMGPGDTSDRFIYWPLRLSKGGDIMVPGKELDPVQYIDVRDVAEWTIRLAEQKLAGTYNAVGPKNTQTMKEFVLDAKEAFPVDSKLVYIDDFTFLKKQKITQLVPWIMPEGNNYGSARTVNQKALQNGLTLRNLKESVIETYNWWNSDALTDERRQKFELNPDSMLVKEKSILEAWKSYNNMS</sequence>
<gene>
    <name evidence="2" type="ORF">FVF61_06020</name>
</gene>
<dbReference type="Proteomes" id="UP000324550">
    <property type="component" value="Unassembled WGS sequence"/>
</dbReference>
<proteinExistence type="predicted"/>
<dbReference type="Pfam" id="PF01370">
    <property type="entry name" value="Epimerase"/>
    <property type="match status" value="1"/>
</dbReference>
<dbReference type="PANTHER" id="PTHR48079:SF6">
    <property type="entry name" value="NAD(P)-BINDING DOMAIN-CONTAINING PROTEIN-RELATED"/>
    <property type="match status" value="1"/>
</dbReference>
<evidence type="ECO:0000259" key="1">
    <source>
        <dbReference type="Pfam" id="PF01370"/>
    </source>
</evidence>
<dbReference type="InterPro" id="IPR001509">
    <property type="entry name" value="Epimerase_deHydtase"/>
</dbReference>
<name>A0A5D0GEE9_9FLAO</name>
<dbReference type="OrthoDB" id="9809586at2"/>
<organism evidence="2 3">
    <name type="scientific">Formosa maritima</name>
    <dbReference type="NCBI Taxonomy" id="2592046"/>
    <lineage>
        <taxon>Bacteria</taxon>
        <taxon>Pseudomonadati</taxon>
        <taxon>Bacteroidota</taxon>
        <taxon>Flavobacteriia</taxon>
        <taxon>Flavobacteriales</taxon>
        <taxon>Flavobacteriaceae</taxon>
        <taxon>Formosa</taxon>
    </lineage>
</organism>
<dbReference type="InterPro" id="IPR036291">
    <property type="entry name" value="NAD(P)-bd_dom_sf"/>
</dbReference>
<evidence type="ECO:0000313" key="3">
    <source>
        <dbReference type="Proteomes" id="UP000324550"/>
    </source>
</evidence>
<protein>
    <submittedName>
        <fullName evidence="2">NAD-dependent epimerase/dehydratase family protein</fullName>
    </submittedName>
</protein>
<dbReference type="GO" id="GO:0005737">
    <property type="term" value="C:cytoplasm"/>
    <property type="evidence" value="ECO:0007669"/>
    <property type="project" value="TreeGrafter"/>
</dbReference>
<comment type="caution">
    <text evidence="2">The sequence shown here is derived from an EMBL/GenBank/DDBJ whole genome shotgun (WGS) entry which is preliminary data.</text>
</comment>
<dbReference type="Gene3D" id="3.40.50.720">
    <property type="entry name" value="NAD(P)-binding Rossmann-like Domain"/>
    <property type="match status" value="1"/>
</dbReference>
<dbReference type="EMBL" id="VSFC01000030">
    <property type="protein sequence ID" value="TYA56689.1"/>
    <property type="molecule type" value="Genomic_DNA"/>
</dbReference>
<accession>A0A5D0GEE9</accession>
<evidence type="ECO:0000313" key="2">
    <source>
        <dbReference type="EMBL" id="TYA56689.1"/>
    </source>
</evidence>
<dbReference type="AlphaFoldDB" id="A0A5D0GEE9"/>
<dbReference type="PANTHER" id="PTHR48079">
    <property type="entry name" value="PROTEIN YEEZ"/>
    <property type="match status" value="1"/>
</dbReference>
<dbReference type="RefSeq" id="WP_148454378.1">
    <property type="nucleotide sequence ID" value="NZ_VSFC01000030.1"/>
</dbReference>
<dbReference type="GO" id="GO:0004029">
    <property type="term" value="F:aldehyde dehydrogenase (NAD+) activity"/>
    <property type="evidence" value="ECO:0007669"/>
    <property type="project" value="TreeGrafter"/>
</dbReference>
<reference evidence="2 3" key="1">
    <citation type="submission" date="2019-08" db="EMBL/GenBank/DDBJ databases">
        <title>Formosa sediminis sp. nov., isolated from marine sediment.</title>
        <authorList>
            <person name="Cao W.R."/>
        </authorList>
    </citation>
    <scope>NUCLEOTIDE SEQUENCE [LARGE SCALE GENOMIC DNA]</scope>
    <source>
        <strain evidence="2 3">1494</strain>
    </source>
</reference>